<dbReference type="GO" id="GO:0048468">
    <property type="term" value="P:cell development"/>
    <property type="evidence" value="ECO:0007669"/>
    <property type="project" value="UniProtKB-ARBA"/>
</dbReference>
<dbReference type="GO" id="GO:0034097">
    <property type="term" value="P:response to cytokine"/>
    <property type="evidence" value="ECO:0007669"/>
    <property type="project" value="TreeGrafter"/>
</dbReference>
<dbReference type="InterPro" id="IPR000451">
    <property type="entry name" value="NFkB/Dor"/>
</dbReference>
<dbReference type="eggNOG" id="ENOG502QQS6">
    <property type="taxonomic scope" value="Eukaryota"/>
</dbReference>
<dbReference type="GeneID" id="6497918"/>
<dbReference type="PROSITE" id="PS01204">
    <property type="entry name" value="REL_1"/>
    <property type="match status" value="1"/>
</dbReference>
<organism evidence="3 4">
    <name type="scientific">Drosophila ananassae</name>
    <name type="common">Fruit fly</name>
    <dbReference type="NCBI Taxonomy" id="7217"/>
    <lineage>
        <taxon>Eukaryota</taxon>
        <taxon>Metazoa</taxon>
        <taxon>Ecdysozoa</taxon>
        <taxon>Arthropoda</taxon>
        <taxon>Hexapoda</taxon>
        <taxon>Insecta</taxon>
        <taxon>Pterygota</taxon>
        <taxon>Neoptera</taxon>
        <taxon>Endopterygota</taxon>
        <taxon>Diptera</taxon>
        <taxon>Brachycera</taxon>
        <taxon>Muscomorpha</taxon>
        <taxon>Ephydroidea</taxon>
        <taxon>Drosophilidae</taxon>
        <taxon>Drosophila</taxon>
        <taxon>Sophophora</taxon>
    </lineage>
</organism>
<dbReference type="PANTHER" id="PTHR24169">
    <property type="entry name" value="NUCLEAR FACTOR NF-KAPPA-B PROTEIN"/>
    <property type="match status" value="1"/>
</dbReference>
<dbReference type="SUPFAM" id="SSF49417">
    <property type="entry name" value="p53-like transcription factors"/>
    <property type="match status" value="1"/>
</dbReference>
<evidence type="ECO:0000256" key="1">
    <source>
        <dbReference type="SAM" id="MobiDB-lite"/>
    </source>
</evidence>
<evidence type="ECO:0000259" key="2">
    <source>
        <dbReference type="PROSITE" id="PS50254"/>
    </source>
</evidence>
<sequence>MADEFLGDIEEIINATMEESDGATGGGPPPSGQPIFPQSTSLPVMSSHLPLQFQSPAPLPKPSTKSGPHLRIVEEPTNNIIRFRYKCEGRTAGSIPGMNSNTDKGKTFPTVEVCNYDGPVVVVVSCVTSDEPYRQHPHWLVSKEEADACRSGTYSKRLPPEERRLVLQKVGIQCAKKLEMRDSLLERERINVDPFGAKFDHKDQIDKINRYELRLCYQGFITVNNKPVPLDPVVSTPIFGKSNELTISKICTCSAPASGGSEIIMLCDRVAKDDIEVVFYETDSHGREIWSQNAEFKPTDVFKQMAITFKVPRYKNPEITANVNVELKLVRPSDKATSAPLQFEYYPKTDIRIQHTRKLGSQTIESLKRTLMNTELYPSKQFRTSSPISVVPPPQPAQGQPQAQVSPNLAMLFPGRSPQQYVQDIKLEPAVLDMDSRSNPCPPGTFNYPSPHSTCSTVDSIPPIQIGQNTNHLYLPETSNLSMTSCSPTNFNGGSMTPINQNNNNNNMLMNNNINYLELNNVGVMKMNAMSPTAPSNQHQVYQQQQQTQYQTEPNAYLPAQNQYSIQAEQHQFTQPTQLQQQTEGHVQSFSDLILNGTPMDLGSIDFIDETLSGLGLAGDGAVGFGGTPQMNNNFANY</sequence>
<dbReference type="KEGG" id="dan:6497918"/>
<dbReference type="GO" id="GO:0038061">
    <property type="term" value="P:non-canonical NF-kappaB signal transduction"/>
    <property type="evidence" value="ECO:0007669"/>
    <property type="project" value="TreeGrafter"/>
</dbReference>
<dbReference type="GO" id="GO:0048731">
    <property type="term" value="P:system development"/>
    <property type="evidence" value="ECO:0007669"/>
    <property type="project" value="UniProtKB-ARBA"/>
</dbReference>
<dbReference type="GO" id="GO:0045087">
    <property type="term" value="P:innate immune response"/>
    <property type="evidence" value="ECO:0007669"/>
    <property type="project" value="TreeGrafter"/>
</dbReference>
<feature type="domain" description="RHD" evidence="2">
    <location>
        <begin position="65"/>
        <end position="245"/>
    </location>
</feature>
<dbReference type="GO" id="GO:0005737">
    <property type="term" value="C:cytoplasm"/>
    <property type="evidence" value="ECO:0007669"/>
    <property type="project" value="InterPro"/>
</dbReference>
<gene>
    <name evidence="3" type="primary">Dana\GF15105</name>
    <name evidence="3" type="synonym">dana_GLEANR_15872</name>
    <name evidence="3" type="ORF">GF15105</name>
</gene>
<accession>B3MMI5</accession>
<dbReference type="InterPro" id="IPR013783">
    <property type="entry name" value="Ig-like_fold"/>
</dbReference>
<dbReference type="PANTHER" id="PTHR24169:SF25">
    <property type="entry name" value="DORSAL-RELATED IMMUNITY FACTOR DIF-RELATED"/>
    <property type="match status" value="1"/>
</dbReference>
<dbReference type="InterPro" id="IPR030492">
    <property type="entry name" value="RHD_CS"/>
</dbReference>
<feature type="region of interest" description="Disordered" evidence="1">
    <location>
        <begin position="19"/>
        <end position="41"/>
    </location>
</feature>
<dbReference type="InterPro" id="IPR002909">
    <property type="entry name" value="IPT_dom"/>
</dbReference>
<dbReference type="GO" id="GO:0000981">
    <property type="term" value="F:DNA-binding transcription factor activity, RNA polymerase II-specific"/>
    <property type="evidence" value="ECO:0007669"/>
    <property type="project" value="TreeGrafter"/>
</dbReference>
<dbReference type="InterPro" id="IPR008967">
    <property type="entry name" value="p53-like_TF_DNA-bd_sf"/>
</dbReference>
<dbReference type="InterPro" id="IPR037059">
    <property type="entry name" value="RHD_DNA_bind_dom_sf"/>
</dbReference>
<dbReference type="Gene3D" id="2.60.40.10">
    <property type="entry name" value="Immunoglobulins"/>
    <property type="match status" value="1"/>
</dbReference>
<dbReference type="SUPFAM" id="SSF81296">
    <property type="entry name" value="E set domains"/>
    <property type="match status" value="1"/>
</dbReference>
<dbReference type="Proteomes" id="UP000007801">
    <property type="component" value="Unassembled WGS sequence"/>
</dbReference>
<dbReference type="InterPro" id="IPR011539">
    <property type="entry name" value="RHD_DNA_bind_dom"/>
</dbReference>
<dbReference type="PRINTS" id="PR00057">
    <property type="entry name" value="NFKBTNSCPFCT"/>
</dbReference>
<evidence type="ECO:0000313" key="3">
    <source>
        <dbReference type="EMBL" id="EDV30931.2"/>
    </source>
</evidence>
<dbReference type="AlphaFoldDB" id="B3MMI5"/>
<dbReference type="InterPro" id="IPR014756">
    <property type="entry name" value="Ig_E-set"/>
</dbReference>
<dbReference type="InterPro" id="IPR032397">
    <property type="entry name" value="RHD_dimer"/>
</dbReference>
<keyword evidence="4" id="KW-1185">Reference proteome</keyword>
<dbReference type="SMR" id="B3MMI5"/>
<feature type="region of interest" description="Disordered" evidence="1">
    <location>
        <begin position="51"/>
        <end position="70"/>
    </location>
</feature>
<dbReference type="HOGENOM" id="CLU_452907_0_0_1"/>
<dbReference type="CTD" id="35045"/>
<name>B3MMI5_DROAN</name>
<dbReference type="PROSITE" id="PS50254">
    <property type="entry name" value="REL_2"/>
    <property type="match status" value="1"/>
</dbReference>
<dbReference type="GO" id="GO:0007249">
    <property type="term" value="P:canonical NF-kappaB signal transduction"/>
    <property type="evidence" value="ECO:0007669"/>
    <property type="project" value="TreeGrafter"/>
</dbReference>
<dbReference type="Pfam" id="PF00554">
    <property type="entry name" value="RHD_DNA_bind"/>
    <property type="match status" value="1"/>
</dbReference>
<dbReference type="SMART" id="SM00429">
    <property type="entry name" value="IPT"/>
    <property type="match status" value="1"/>
</dbReference>
<protein>
    <submittedName>
        <fullName evidence="3">Uncharacterized protein, isoform A</fullName>
    </submittedName>
</protein>
<evidence type="ECO:0000313" key="4">
    <source>
        <dbReference type="Proteomes" id="UP000007801"/>
    </source>
</evidence>
<dbReference type="Gene3D" id="2.60.40.340">
    <property type="entry name" value="Rel homology domain (RHD), DNA-binding domain"/>
    <property type="match status" value="1"/>
</dbReference>
<dbReference type="GO" id="GO:0045944">
    <property type="term" value="P:positive regulation of transcription by RNA polymerase II"/>
    <property type="evidence" value="ECO:0007669"/>
    <property type="project" value="TreeGrafter"/>
</dbReference>
<reference evidence="3 4" key="1">
    <citation type="journal article" date="2007" name="Nature">
        <title>Evolution of genes and genomes on the Drosophila phylogeny.</title>
        <authorList>
            <consortium name="Drosophila 12 Genomes Consortium"/>
            <person name="Clark A.G."/>
            <person name="Eisen M.B."/>
            <person name="Smith D.R."/>
            <person name="Bergman C.M."/>
            <person name="Oliver B."/>
            <person name="Markow T.A."/>
            <person name="Kaufman T.C."/>
            <person name="Kellis M."/>
            <person name="Gelbart W."/>
            <person name="Iyer V.N."/>
            <person name="Pollard D.A."/>
            <person name="Sackton T.B."/>
            <person name="Larracuente A.M."/>
            <person name="Singh N.D."/>
            <person name="Abad J.P."/>
            <person name="Abt D.N."/>
            <person name="Adryan B."/>
            <person name="Aguade M."/>
            <person name="Akashi H."/>
            <person name="Anderson W.W."/>
            <person name="Aquadro C.F."/>
            <person name="Ardell D.H."/>
            <person name="Arguello R."/>
            <person name="Artieri C.G."/>
            <person name="Barbash D.A."/>
            <person name="Barker D."/>
            <person name="Barsanti P."/>
            <person name="Batterham P."/>
            <person name="Batzoglou S."/>
            <person name="Begun D."/>
            <person name="Bhutkar A."/>
            <person name="Blanco E."/>
            <person name="Bosak S.A."/>
            <person name="Bradley R.K."/>
            <person name="Brand A.D."/>
            <person name="Brent M.R."/>
            <person name="Brooks A.N."/>
            <person name="Brown R.H."/>
            <person name="Butlin R.K."/>
            <person name="Caggese C."/>
            <person name="Calvi B.R."/>
            <person name="Bernardo de Carvalho A."/>
            <person name="Caspi A."/>
            <person name="Castrezana S."/>
            <person name="Celniker S.E."/>
            <person name="Chang J.L."/>
            <person name="Chapple C."/>
            <person name="Chatterji S."/>
            <person name="Chinwalla A."/>
            <person name="Civetta A."/>
            <person name="Clifton S.W."/>
            <person name="Comeron J.M."/>
            <person name="Costello J.C."/>
            <person name="Coyne J.A."/>
            <person name="Daub J."/>
            <person name="David R.G."/>
            <person name="Delcher A.L."/>
            <person name="Delehaunty K."/>
            <person name="Do C.B."/>
            <person name="Ebling H."/>
            <person name="Edwards K."/>
            <person name="Eickbush T."/>
            <person name="Evans J.D."/>
            <person name="Filipski A."/>
            <person name="Findeiss S."/>
            <person name="Freyhult E."/>
            <person name="Fulton L."/>
            <person name="Fulton R."/>
            <person name="Garcia A.C."/>
            <person name="Gardiner A."/>
            <person name="Garfield D.A."/>
            <person name="Garvin B.E."/>
            <person name="Gibson G."/>
            <person name="Gilbert D."/>
            <person name="Gnerre S."/>
            <person name="Godfrey J."/>
            <person name="Good R."/>
            <person name="Gotea V."/>
            <person name="Gravely B."/>
            <person name="Greenberg A.J."/>
            <person name="Griffiths-Jones S."/>
            <person name="Gross S."/>
            <person name="Guigo R."/>
            <person name="Gustafson E.A."/>
            <person name="Haerty W."/>
            <person name="Hahn M.W."/>
            <person name="Halligan D.L."/>
            <person name="Halpern A.L."/>
            <person name="Halter G.M."/>
            <person name="Han M.V."/>
            <person name="Heger A."/>
            <person name="Hillier L."/>
            <person name="Hinrichs A.S."/>
            <person name="Holmes I."/>
            <person name="Hoskins R.A."/>
            <person name="Hubisz M.J."/>
            <person name="Hultmark D."/>
            <person name="Huntley M.A."/>
            <person name="Jaffe D.B."/>
            <person name="Jagadeeshan S."/>
            <person name="Jeck W.R."/>
            <person name="Johnson J."/>
            <person name="Jones C.D."/>
            <person name="Jordan W.C."/>
            <person name="Karpen G.H."/>
            <person name="Kataoka E."/>
            <person name="Keightley P.D."/>
            <person name="Kheradpour P."/>
            <person name="Kirkness E.F."/>
            <person name="Koerich L.B."/>
            <person name="Kristiansen K."/>
            <person name="Kudrna D."/>
            <person name="Kulathinal R.J."/>
            <person name="Kumar S."/>
            <person name="Kwok R."/>
            <person name="Lander E."/>
            <person name="Langley C.H."/>
            <person name="Lapoint R."/>
            <person name="Lazzaro B.P."/>
            <person name="Lee S.J."/>
            <person name="Levesque L."/>
            <person name="Li R."/>
            <person name="Lin C.F."/>
            <person name="Lin M.F."/>
            <person name="Lindblad-Toh K."/>
            <person name="Llopart A."/>
            <person name="Long M."/>
            <person name="Low L."/>
            <person name="Lozovsky E."/>
            <person name="Lu J."/>
            <person name="Luo M."/>
            <person name="Machado C.A."/>
            <person name="Makalowski W."/>
            <person name="Marzo M."/>
            <person name="Matsuda M."/>
            <person name="Matzkin L."/>
            <person name="McAllister B."/>
            <person name="McBride C.S."/>
            <person name="McKernan B."/>
            <person name="McKernan K."/>
            <person name="Mendez-Lago M."/>
            <person name="Minx P."/>
            <person name="Mollenhauer M.U."/>
            <person name="Montooth K."/>
            <person name="Mount S.M."/>
            <person name="Mu X."/>
            <person name="Myers E."/>
            <person name="Negre B."/>
            <person name="Newfeld S."/>
            <person name="Nielsen R."/>
            <person name="Noor M.A."/>
            <person name="O'Grady P."/>
            <person name="Pachter L."/>
            <person name="Papaceit M."/>
            <person name="Parisi M.J."/>
            <person name="Parisi M."/>
            <person name="Parts L."/>
            <person name="Pedersen J.S."/>
            <person name="Pesole G."/>
            <person name="Phillippy A.M."/>
            <person name="Ponting C.P."/>
            <person name="Pop M."/>
            <person name="Porcelli D."/>
            <person name="Powell J.R."/>
            <person name="Prohaska S."/>
            <person name="Pruitt K."/>
            <person name="Puig M."/>
            <person name="Quesneville H."/>
            <person name="Ram K.R."/>
            <person name="Rand D."/>
            <person name="Rasmussen M.D."/>
            <person name="Reed L.K."/>
            <person name="Reenan R."/>
            <person name="Reily A."/>
            <person name="Remington K.A."/>
            <person name="Rieger T.T."/>
            <person name="Ritchie M.G."/>
            <person name="Robin C."/>
            <person name="Rogers Y.H."/>
            <person name="Rohde C."/>
            <person name="Rozas J."/>
            <person name="Rubenfield M.J."/>
            <person name="Ruiz A."/>
            <person name="Russo S."/>
            <person name="Salzberg S.L."/>
            <person name="Sanchez-Gracia A."/>
            <person name="Saranga D.J."/>
            <person name="Sato H."/>
            <person name="Schaeffer S.W."/>
            <person name="Schatz M.C."/>
            <person name="Schlenke T."/>
            <person name="Schwartz R."/>
            <person name="Segarra C."/>
            <person name="Singh R.S."/>
            <person name="Sirot L."/>
            <person name="Sirota M."/>
            <person name="Sisneros N.B."/>
            <person name="Smith C.D."/>
            <person name="Smith T.F."/>
            <person name="Spieth J."/>
            <person name="Stage D.E."/>
            <person name="Stark A."/>
            <person name="Stephan W."/>
            <person name="Strausberg R.L."/>
            <person name="Strempel S."/>
            <person name="Sturgill D."/>
            <person name="Sutton G."/>
            <person name="Sutton G.G."/>
            <person name="Tao W."/>
            <person name="Teichmann S."/>
            <person name="Tobari Y.N."/>
            <person name="Tomimura Y."/>
            <person name="Tsolas J.M."/>
            <person name="Valente V.L."/>
            <person name="Venter E."/>
            <person name="Venter J.C."/>
            <person name="Vicario S."/>
            <person name="Vieira F.G."/>
            <person name="Vilella A.J."/>
            <person name="Villasante A."/>
            <person name="Walenz B."/>
            <person name="Wang J."/>
            <person name="Wasserman M."/>
            <person name="Watts T."/>
            <person name="Wilson D."/>
            <person name="Wilson R.K."/>
            <person name="Wing R.A."/>
            <person name="Wolfner M.F."/>
            <person name="Wong A."/>
            <person name="Wong G.K."/>
            <person name="Wu C.I."/>
            <person name="Wu G."/>
            <person name="Yamamoto D."/>
            <person name="Yang H.P."/>
            <person name="Yang S.P."/>
            <person name="Yorke J.A."/>
            <person name="Yoshida K."/>
            <person name="Zdobnov E."/>
            <person name="Zhang P."/>
            <person name="Zhang Y."/>
            <person name="Zimin A.V."/>
            <person name="Baldwin J."/>
            <person name="Abdouelleil A."/>
            <person name="Abdulkadir J."/>
            <person name="Abebe A."/>
            <person name="Abera B."/>
            <person name="Abreu J."/>
            <person name="Acer S.C."/>
            <person name="Aftuck L."/>
            <person name="Alexander A."/>
            <person name="An P."/>
            <person name="Anderson E."/>
            <person name="Anderson S."/>
            <person name="Arachi H."/>
            <person name="Azer M."/>
            <person name="Bachantsang P."/>
            <person name="Barry A."/>
            <person name="Bayul T."/>
            <person name="Berlin A."/>
            <person name="Bessette D."/>
            <person name="Bloom T."/>
            <person name="Blye J."/>
            <person name="Boguslavskiy L."/>
            <person name="Bonnet C."/>
            <person name="Boukhgalter B."/>
            <person name="Bourzgui I."/>
            <person name="Brown A."/>
            <person name="Cahill P."/>
            <person name="Channer S."/>
            <person name="Cheshatsang Y."/>
            <person name="Chuda L."/>
            <person name="Citroen M."/>
            <person name="Collymore A."/>
            <person name="Cooke P."/>
            <person name="Costello M."/>
            <person name="D'Aco K."/>
            <person name="Daza R."/>
            <person name="De Haan G."/>
            <person name="DeGray S."/>
            <person name="DeMaso C."/>
            <person name="Dhargay N."/>
            <person name="Dooley K."/>
            <person name="Dooley E."/>
            <person name="Doricent M."/>
            <person name="Dorje P."/>
            <person name="Dorjee K."/>
            <person name="Dupes A."/>
            <person name="Elong R."/>
            <person name="Falk J."/>
            <person name="Farina A."/>
            <person name="Faro S."/>
            <person name="Ferguson D."/>
            <person name="Fisher S."/>
            <person name="Foley C.D."/>
            <person name="Franke A."/>
            <person name="Friedrich D."/>
            <person name="Gadbois L."/>
            <person name="Gearin G."/>
            <person name="Gearin C.R."/>
            <person name="Giannoukos G."/>
            <person name="Goode T."/>
            <person name="Graham J."/>
            <person name="Grandbois E."/>
            <person name="Grewal S."/>
            <person name="Gyaltsen K."/>
            <person name="Hafez N."/>
            <person name="Hagos B."/>
            <person name="Hall J."/>
            <person name="Henson C."/>
            <person name="Hollinger A."/>
            <person name="Honan T."/>
            <person name="Huard M.D."/>
            <person name="Hughes L."/>
            <person name="Hurhula B."/>
            <person name="Husby M.E."/>
            <person name="Kamat A."/>
            <person name="Kanga B."/>
            <person name="Kashin S."/>
            <person name="Khazanovich D."/>
            <person name="Kisner P."/>
            <person name="Lance K."/>
            <person name="Lara M."/>
            <person name="Lee W."/>
            <person name="Lennon N."/>
            <person name="Letendre F."/>
            <person name="LeVine R."/>
            <person name="Lipovsky A."/>
            <person name="Liu X."/>
            <person name="Liu J."/>
            <person name="Liu S."/>
            <person name="Lokyitsang T."/>
            <person name="Lokyitsang Y."/>
            <person name="Lubonja R."/>
            <person name="Lui A."/>
            <person name="MacDonald P."/>
            <person name="Magnisalis V."/>
            <person name="Maru K."/>
            <person name="Matthews C."/>
            <person name="McCusker W."/>
            <person name="McDonough S."/>
            <person name="Mehta T."/>
            <person name="Meldrim J."/>
            <person name="Meneus L."/>
            <person name="Mihai O."/>
            <person name="Mihalev A."/>
            <person name="Mihova T."/>
            <person name="Mittelman R."/>
            <person name="Mlenga V."/>
            <person name="Montmayeur A."/>
            <person name="Mulrain L."/>
            <person name="Navidi A."/>
            <person name="Naylor J."/>
            <person name="Negash T."/>
            <person name="Nguyen T."/>
            <person name="Nguyen N."/>
            <person name="Nicol R."/>
            <person name="Norbu C."/>
            <person name="Norbu N."/>
            <person name="Novod N."/>
            <person name="O'Neill B."/>
            <person name="Osman S."/>
            <person name="Markiewicz E."/>
            <person name="Oyono O.L."/>
            <person name="Patti C."/>
            <person name="Phunkhang P."/>
            <person name="Pierre F."/>
            <person name="Priest M."/>
            <person name="Raghuraman S."/>
            <person name="Rege F."/>
            <person name="Reyes R."/>
            <person name="Rise C."/>
            <person name="Rogov P."/>
            <person name="Ross K."/>
            <person name="Ryan E."/>
            <person name="Settipalli S."/>
            <person name="Shea T."/>
            <person name="Sherpa N."/>
            <person name="Shi L."/>
            <person name="Shih D."/>
            <person name="Sparrow T."/>
            <person name="Spaulding J."/>
            <person name="Stalker J."/>
            <person name="Stange-Thomann N."/>
            <person name="Stavropoulos S."/>
            <person name="Stone C."/>
            <person name="Strader C."/>
            <person name="Tesfaye S."/>
            <person name="Thomson T."/>
            <person name="Thoulutsang Y."/>
            <person name="Thoulutsang D."/>
            <person name="Topham K."/>
            <person name="Topping I."/>
            <person name="Tsamla T."/>
            <person name="Vassiliev H."/>
            <person name="Vo A."/>
            <person name="Wangchuk T."/>
            <person name="Wangdi T."/>
            <person name="Weiand M."/>
            <person name="Wilkinson J."/>
            <person name="Wilson A."/>
            <person name="Yadav S."/>
            <person name="Young G."/>
            <person name="Yu Q."/>
            <person name="Zembek L."/>
            <person name="Zhong D."/>
            <person name="Zimmer A."/>
            <person name="Zwirko Z."/>
            <person name="Jaffe D.B."/>
            <person name="Alvarez P."/>
            <person name="Brockman W."/>
            <person name="Butler J."/>
            <person name="Chin C."/>
            <person name="Gnerre S."/>
            <person name="Grabherr M."/>
            <person name="Kleber M."/>
            <person name="Mauceli E."/>
            <person name="MacCallum I."/>
        </authorList>
    </citation>
    <scope>NUCLEOTIDE SEQUENCE [LARGE SCALE GENOMIC DNA]</scope>
    <source>
        <strain evidence="4">Tucson 14024-0371.13</strain>
    </source>
</reference>
<dbReference type="EMBL" id="CH902620">
    <property type="protein sequence ID" value="EDV30931.2"/>
    <property type="molecule type" value="Genomic_DNA"/>
</dbReference>
<dbReference type="GO" id="GO:0033554">
    <property type="term" value="P:cellular response to stress"/>
    <property type="evidence" value="ECO:0007669"/>
    <property type="project" value="TreeGrafter"/>
</dbReference>
<proteinExistence type="predicted"/>
<dbReference type="Pfam" id="PF16179">
    <property type="entry name" value="RHD_dimer"/>
    <property type="match status" value="1"/>
</dbReference>
<dbReference type="OrthoDB" id="7881762at2759"/>
<dbReference type="GO" id="GO:0000978">
    <property type="term" value="F:RNA polymerase II cis-regulatory region sequence-specific DNA binding"/>
    <property type="evidence" value="ECO:0007669"/>
    <property type="project" value="TreeGrafter"/>
</dbReference>
<dbReference type="GO" id="GO:0005634">
    <property type="term" value="C:nucleus"/>
    <property type="evidence" value="ECO:0007669"/>
    <property type="project" value="TreeGrafter"/>
</dbReference>